<dbReference type="Proteomes" id="UP000249616">
    <property type="component" value="Chromosome"/>
</dbReference>
<reference evidence="1 2" key="1">
    <citation type="journal article" date="2019" name="Int. J. Syst. Evol. Microbiol.">
        <title>Streptomyces cadmiisoli sp. nov., a novel actinomycete isolated from cadmium-contaminated soil.</title>
        <authorList>
            <person name="Li K."/>
            <person name="Tang X."/>
            <person name="Zhao J."/>
            <person name="Guo Y."/>
            <person name="Tang Y."/>
            <person name="Gao J."/>
        </authorList>
    </citation>
    <scope>NUCLEOTIDE SEQUENCE [LARGE SCALE GENOMIC DNA]</scope>
    <source>
        <strain evidence="1 2">ZFG47</strain>
    </source>
</reference>
<dbReference type="EMBL" id="CP030073">
    <property type="protein sequence ID" value="AWW41973.1"/>
    <property type="molecule type" value="Genomic_DNA"/>
</dbReference>
<dbReference type="AlphaFoldDB" id="A0A2Z4JC93"/>
<accession>A0A2Z4JC93</accession>
<keyword evidence="2" id="KW-1185">Reference proteome</keyword>
<evidence type="ECO:0000313" key="2">
    <source>
        <dbReference type="Proteomes" id="UP000249616"/>
    </source>
</evidence>
<dbReference type="RefSeq" id="WP_112441798.1">
    <property type="nucleotide sequence ID" value="NZ_CP030073.1"/>
</dbReference>
<gene>
    <name evidence="1" type="ORF">DN051_39615</name>
</gene>
<name>A0A2Z4JC93_9ACTN</name>
<dbReference type="KEGG" id="scad:DN051_39615"/>
<protein>
    <submittedName>
        <fullName evidence="1">Uncharacterized protein</fullName>
    </submittedName>
</protein>
<organism evidence="1 2">
    <name type="scientific">Streptomyces cadmiisoli</name>
    <dbReference type="NCBI Taxonomy" id="2184053"/>
    <lineage>
        <taxon>Bacteria</taxon>
        <taxon>Bacillati</taxon>
        <taxon>Actinomycetota</taxon>
        <taxon>Actinomycetes</taxon>
        <taxon>Kitasatosporales</taxon>
        <taxon>Streptomycetaceae</taxon>
        <taxon>Streptomyces</taxon>
        <taxon>Streptomyces aurantiacus group</taxon>
    </lineage>
</organism>
<sequence>MTVGYLDLVGGLDIRPAQLRYRGPGQPSLYFDRNLAVLEEGAQEAVLADADVFDEVVDL</sequence>
<evidence type="ECO:0000313" key="1">
    <source>
        <dbReference type="EMBL" id="AWW41973.1"/>
    </source>
</evidence>
<proteinExistence type="predicted"/>